<dbReference type="OrthoDB" id="144293at2"/>
<evidence type="ECO:0000259" key="5">
    <source>
        <dbReference type="Pfam" id="PF02518"/>
    </source>
</evidence>
<keyword evidence="4" id="KW-0812">Transmembrane</keyword>
<feature type="transmembrane region" description="Helical" evidence="4">
    <location>
        <begin position="173"/>
        <end position="193"/>
    </location>
</feature>
<dbReference type="Pfam" id="PF02518">
    <property type="entry name" value="HATPase_c"/>
    <property type="match status" value="1"/>
</dbReference>
<protein>
    <submittedName>
        <fullName evidence="6">Signal transduction histidine kinase</fullName>
    </submittedName>
</protein>
<keyword evidence="2 6" id="KW-0418">Kinase</keyword>
<reference evidence="6 7" key="1">
    <citation type="submission" date="2018-05" db="EMBL/GenBank/DDBJ databases">
        <title>Genomic Encyclopedia of Type Strains, Phase IV (KMG-IV): sequencing the most valuable type-strain genomes for metagenomic binning, comparative biology and taxonomic classification.</title>
        <authorList>
            <person name="Goeker M."/>
        </authorList>
    </citation>
    <scope>NUCLEOTIDE SEQUENCE [LARGE SCALE GENOMIC DNA]</scope>
    <source>
        <strain evidence="6 7">DSM 44704</strain>
    </source>
</reference>
<dbReference type="Gene3D" id="3.30.565.10">
    <property type="entry name" value="Histidine kinase-like ATPase, C-terminal domain"/>
    <property type="match status" value="1"/>
</dbReference>
<dbReference type="InterPro" id="IPR050482">
    <property type="entry name" value="Sensor_HK_TwoCompSys"/>
</dbReference>
<evidence type="ECO:0000256" key="3">
    <source>
        <dbReference type="ARBA" id="ARBA00023012"/>
    </source>
</evidence>
<evidence type="ECO:0000313" key="6">
    <source>
        <dbReference type="EMBL" id="PXX60961.1"/>
    </source>
</evidence>
<dbReference type="Proteomes" id="UP000247569">
    <property type="component" value="Unassembled WGS sequence"/>
</dbReference>
<feature type="domain" description="Histidine kinase/HSP90-like ATPase" evidence="5">
    <location>
        <begin position="318"/>
        <end position="409"/>
    </location>
</feature>
<keyword evidence="3" id="KW-0902">Two-component regulatory system</keyword>
<dbReference type="InterPro" id="IPR003594">
    <property type="entry name" value="HATPase_dom"/>
</dbReference>
<sequence length="415" mass="43648">MTPMPPSLVGRIVATWANRCGQRSSLTRAAAERIDRILLFALGVGVWIFGAGDATEIAAQSRHFPAWWTALAMVGVFGTALLLAGTALQAPLPIVRRIAATHAALFAVAVGLSGWAVVPGQISDDVLWIYRLVPLGGVAATMAWRTPATSIYVFGVGVLAASSTGQATGDLGWIEFALTSIRILGITMIFVYITDTARRAAGLLDKERARAHHLASRAAADEARAGERARFAGMIHDKVLATLLDTSRGGGTAMLARQANQTLAQFAAIGRVTDMCTDLEAIEAIAREAVDATDAELRVQVRHDYSSADLRVESTVVSALAQASAEAVRNSVRHADVPGRTVARQLTIEAGASGITVVISDDGAGFDPALVAANRLGLTVSIVRRVREAGGRATIDSRPGDGTRITLAWNAPDDT</sequence>
<dbReference type="PANTHER" id="PTHR24421:SF61">
    <property type="entry name" value="OXYGEN SENSOR HISTIDINE KINASE NREB"/>
    <property type="match status" value="1"/>
</dbReference>
<comment type="caution">
    <text evidence="6">The sequence shown here is derived from an EMBL/GenBank/DDBJ whole genome shotgun (WGS) entry which is preliminary data.</text>
</comment>
<feature type="transmembrane region" description="Helical" evidence="4">
    <location>
        <begin position="66"/>
        <end position="88"/>
    </location>
</feature>
<gene>
    <name evidence="6" type="ORF">DFR70_109152</name>
</gene>
<evidence type="ECO:0000256" key="2">
    <source>
        <dbReference type="ARBA" id="ARBA00022777"/>
    </source>
</evidence>
<dbReference type="SUPFAM" id="SSF55874">
    <property type="entry name" value="ATPase domain of HSP90 chaperone/DNA topoisomerase II/histidine kinase"/>
    <property type="match status" value="1"/>
</dbReference>
<feature type="transmembrane region" description="Helical" evidence="4">
    <location>
        <begin position="100"/>
        <end position="122"/>
    </location>
</feature>
<feature type="transmembrane region" description="Helical" evidence="4">
    <location>
        <begin position="128"/>
        <end position="144"/>
    </location>
</feature>
<dbReference type="GO" id="GO:0000160">
    <property type="term" value="P:phosphorelay signal transduction system"/>
    <property type="evidence" value="ECO:0007669"/>
    <property type="project" value="UniProtKB-KW"/>
</dbReference>
<organism evidence="6 7">
    <name type="scientific">Nocardia tenerifensis</name>
    <dbReference type="NCBI Taxonomy" id="228006"/>
    <lineage>
        <taxon>Bacteria</taxon>
        <taxon>Bacillati</taxon>
        <taxon>Actinomycetota</taxon>
        <taxon>Actinomycetes</taxon>
        <taxon>Mycobacteriales</taxon>
        <taxon>Nocardiaceae</taxon>
        <taxon>Nocardia</taxon>
    </lineage>
</organism>
<dbReference type="PANTHER" id="PTHR24421">
    <property type="entry name" value="NITRATE/NITRITE SENSOR PROTEIN NARX-RELATED"/>
    <property type="match status" value="1"/>
</dbReference>
<evidence type="ECO:0000313" key="7">
    <source>
        <dbReference type="Proteomes" id="UP000247569"/>
    </source>
</evidence>
<proteinExistence type="predicted"/>
<evidence type="ECO:0000256" key="1">
    <source>
        <dbReference type="ARBA" id="ARBA00022679"/>
    </source>
</evidence>
<keyword evidence="4" id="KW-1133">Transmembrane helix</keyword>
<accession>A0A318JVB1</accession>
<feature type="transmembrane region" description="Helical" evidence="4">
    <location>
        <begin position="37"/>
        <end position="54"/>
    </location>
</feature>
<keyword evidence="4" id="KW-0472">Membrane</keyword>
<dbReference type="GO" id="GO:0016301">
    <property type="term" value="F:kinase activity"/>
    <property type="evidence" value="ECO:0007669"/>
    <property type="project" value="UniProtKB-KW"/>
</dbReference>
<keyword evidence="7" id="KW-1185">Reference proteome</keyword>
<dbReference type="InterPro" id="IPR036890">
    <property type="entry name" value="HATPase_C_sf"/>
</dbReference>
<name>A0A318JVB1_9NOCA</name>
<keyword evidence="1" id="KW-0808">Transferase</keyword>
<dbReference type="EMBL" id="QJKF01000009">
    <property type="protein sequence ID" value="PXX60961.1"/>
    <property type="molecule type" value="Genomic_DNA"/>
</dbReference>
<dbReference type="AlphaFoldDB" id="A0A318JVB1"/>
<evidence type="ECO:0000256" key="4">
    <source>
        <dbReference type="SAM" id="Phobius"/>
    </source>
</evidence>